<organism evidence="2 3">
    <name type="scientific">Ambispora leptoticha</name>
    <dbReference type="NCBI Taxonomy" id="144679"/>
    <lineage>
        <taxon>Eukaryota</taxon>
        <taxon>Fungi</taxon>
        <taxon>Fungi incertae sedis</taxon>
        <taxon>Mucoromycota</taxon>
        <taxon>Glomeromycotina</taxon>
        <taxon>Glomeromycetes</taxon>
        <taxon>Archaeosporales</taxon>
        <taxon>Ambisporaceae</taxon>
        <taxon>Ambispora</taxon>
    </lineage>
</organism>
<name>A0A9N9BXN0_9GLOM</name>
<dbReference type="OrthoDB" id="2388663at2759"/>
<proteinExistence type="predicted"/>
<evidence type="ECO:0000313" key="3">
    <source>
        <dbReference type="Proteomes" id="UP000789508"/>
    </source>
</evidence>
<dbReference type="AlphaFoldDB" id="A0A9N9BXN0"/>
<reference evidence="2" key="1">
    <citation type="submission" date="2021-06" db="EMBL/GenBank/DDBJ databases">
        <authorList>
            <person name="Kallberg Y."/>
            <person name="Tangrot J."/>
            <person name="Rosling A."/>
        </authorList>
    </citation>
    <scope>NUCLEOTIDE SEQUENCE</scope>
    <source>
        <strain evidence="2">FL130A</strain>
    </source>
</reference>
<dbReference type="EMBL" id="CAJVPS010003048">
    <property type="protein sequence ID" value="CAG8581505.1"/>
    <property type="molecule type" value="Genomic_DNA"/>
</dbReference>
<evidence type="ECO:0000313" key="2">
    <source>
        <dbReference type="EMBL" id="CAG8581505.1"/>
    </source>
</evidence>
<comment type="caution">
    <text evidence="2">The sequence shown here is derived from an EMBL/GenBank/DDBJ whole genome shotgun (WGS) entry which is preliminary data.</text>
</comment>
<accession>A0A9N9BXN0</accession>
<protein>
    <submittedName>
        <fullName evidence="2">14247_t:CDS:1</fullName>
    </submittedName>
</protein>
<evidence type="ECO:0000256" key="1">
    <source>
        <dbReference type="SAM" id="MobiDB-lite"/>
    </source>
</evidence>
<sequence length="473" mass="53880">MTSTYTAPQNLQKVDAFFKETPAKQWGDFAAFTRKQPSNTVGSILSRYSGSLVALSKESIVPENVREYCIELHKAATSSRKEHFKEIVKHVIKVKTTEDRIDRLKKEVTAKAELAGGTHVAVALDSWFLEEKEQAQEAQNNLEEDQSQDKFTTPPLTPVNATKLLISPNKRVMSDEGMQQYMHDVNIILADDMTLAELTAEVGEETEKGITSRRSTSPDIWIATKDMAIEKTTDDNVNLFKLYCKKVLEDFFNMVDLYPNMSRKIGERKYLAYHVVPLFKFYEKTFGSIDFDWAETHVTSAKMMKSEEDSGIVLADAKGTRMLDGLEVWHLEVAGPPKNWTSRHVLGDSKKTLRTDTLNLLRILEDRLDCDVALASRIQVFSMLGIDTRITLYSLRMLQDGRFLAAELATAIVPFTYSGRMQMKAVLRMMAIVHDELTKQEELIEEIDHYVQRPQGKVTVRDVLQVPKRIRTK</sequence>
<dbReference type="Proteomes" id="UP000789508">
    <property type="component" value="Unassembled WGS sequence"/>
</dbReference>
<feature type="region of interest" description="Disordered" evidence="1">
    <location>
        <begin position="134"/>
        <end position="154"/>
    </location>
</feature>
<keyword evidence="3" id="KW-1185">Reference proteome</keyword>
<gene>
    <name evidence="2" type="ORF">ALEPTO_LOCUS7282</name>
</gene>